<sequence length="115" mass="13235">MPVAIKRIYDEADPADGTRILVDRLWPRGLSKQKAGFDLWMKDVAPSSALRKWFDHKPERWPEFQARYREELQGNPALEDLRERAEAGTVTLLYGARNREFNHAAVLADVLKEGT</sequence>
<keyword evidence="2" id="KW-1185">Reference proteome</keyword>
<organism evidence="1 2">
    <name type="scientific">Shinella yambaruensis</name>
    <dbReference type="NCBI Taxonomy" id="415996"/>
    <lineage>
        <taxon>Bacteria</taxon>
        <taxon>Pseudomonadati</taxon>
        <taxon>Pseudomonadota</taxon>
        <taxon>Alphaproteobacteria</taxon>
        <taxon>Hyphomicrobiales</taxon>
        <taxon>Rhizobiaceae</taxon>
        <taxon>Shinella</taxon>
    </lineage>
</organism>
<accession>A0ABQ5ZJ46</accession>
<evidence type="ECO:0008006" key="3">
    <source>
        <dbReference type="Google" id="ProtNLM"/>
    </source>
</evidence>
<evidence type="ECO:0000313" key="2">
    <source>
        <dbReference type="Proteomes" id="UP001156702"/>
    </source>
</evidence>
<dbReference type="PANTHER" id="PTHR36849">
    <property type="entry name" value="CYTOPLASMIC PROTEIN-RELATED"/>
    <property type="match status" value="1"/>
</dbReference>
<proteinExistence type="predicted"/>
<gene>
    <name evidence="1" type="ORF">GCM10007923_28550</name>
</gene>
<dbReference type="PANTHER" id="PTHR36849:SF1">
    <property type="entry name" value="CYTOPLASMIC PROTEIN"/>
    <property type="match status" value="1"/>
</dbReference>
<dbReference type="EMBL" id="BSOP01000019">
    <property type="protein sequence ID" value="GLR51646.1"/>
    <property type="molecule type" value="Genomic_DNA"/>
</dbReference>
<reference evidence="2" key="1">
    <citation type="journal article" date="2019" name="Int. J. Syst. Evol. Microbiol.">
        <title>The Global Catalogue of Microorganisms (GCM) 10K type strain sequencing project: providing services to taxonomists for standard genome sequencing and annotation.</title>
        <authorList>
            <consortium name="The Broad Institute Genomics Platform"/>
            <consortium name="The Broad Institute Genome Sequencing Center for Infectious Disease"/>
            <person name="Wu L."/>
            <person name="Ma J."/>
        </authorList>
    </citation>
    <scope>NUCLEOTIDE SEQUENCE [LARGE SCALE GENOMIC DNA]</scope>
    <source>
        <strain evidence="2">NBRC 102122</strain>
    </source>
</reference>
<dbReference type="RefSeq" id="WP_244770346.1">
    <property type="nucleotide sequence ID" value="NZ_BSOP01000019.1"/>
</dbReference>
<dbReference type="Proteomes" id="UP001156702">
    <property type="component" value="Unassembled WGS sequence"/>
</dbReference>
<protein>
    <recommendedName>
        <fullName evidence="3">DUF488 domain-containing protein</fullName>
    </recommendedName>
</protein>
<dbReference type="Pfam" id="PF22752">
    <property type="entry name" value="DUF488-N3i"/>
    <property type="match status" value="1"/>
</dbReference>
<comment type="caution">
    <text evidence="1">The sequence shown here is derived from an EMBL/GenBank/DDBJ whole genome shotgun (WGS) entry which is preliminary data.</text>
</comment>
<evidence type="ECO:0000313" key="1">
    <source>
        <dbReference type="EMBL" id="GLR51646.1"/>
    </source>
</evidence>
<name>A0ABQ5ZJ46_9HYPH</name>
<dbReference type="InterPro" id="IPR052552">
    <property type="entry name" value="YeaO-like"/>
</dbReference>